<dbReference type="Proteomes" id="UP000651050">
    <property type="component" value="Unassembled WGS sequence"/>
</dbReference>
<evidence type="ECO:0000313" key="8">
    <source>
        <dbReference type="EMBL" id="MBG9390149.1"/>
    </source>
</evidence>
<keyword evidence="9" id="KW-1185">Reference proteome</keyword>
<dbReference type="AlphaFoldDB" id="A0A931H7K3"/>
<gene>
    <name evidence="8" type="ORF">I5803_19120</name>
</gene>
<feature type="transmembrane region" description="Helical" evidence="7">
    <location>
        <begin position="120"/>
        <end position="143"/>
    </location>
</feature>
<evidence type="ECO:0000313" key="9">
    <source>
        <dbReference type="Proteomes" id="UP000651050"/>
    </source>
</evidence>
<dbReference type="InterPro" id="IPR004776">
    <property type="entry name" value="Mem_transp_PIN-like"/>
</dbReference>
<feature type="transmembrane region" description="Helical" evidence="7">
    <location>
        <begin position="164"/>
        <end position="188"/>
    </location>
</feature>
<evidence type="ECO:0000256" key="5">
    <source>
        <dbReference type="ARBA" id="ARBA00022989"/>
    </source>
</evidence>
<feature type="transmembrane region" description="Helical" evidence="7">
    <location>
        <begin position="66"/>
        <end position="86"/>
    </location>
</feature>
<accession>A0A931H7K3</accession>
<sequence>MNHPVVSALLPVFLLAAVGFFAGRRRWLVGEGLKQLSTLVFVVLTPPLLFRTMASVHLDKLDFRPLGAYFIGSGLIFAVTLAVLGFNRRGAVLGLANTYTNTVMIGIPLVGLAYGEPGLVLLFTLISVHALIMLTSATVLLELAMLREDAAAGRRSERHFAHTVLLAVRNTIIHPVPLPIIAGLLFSWSGLAMPAVIDMPLKLLSGAFGPLALLLVGATLAATPIGANWRSALSLSLVKNLVHPAVVAVAGWAIGLSGAPLAVMVLAAALPIGANVFLFSQRYGVAEELVTASVAMSTMLGLVTLTVVMAVLTLIG</sequence>
<dbReference type="GO" id="GO:0055085">
    <property type="term" value="P:transmembrane transport"/>
    <property type="evidence" value="ECO:0007669"/>
    <property type="project" value="InterPro"/>
</dbReference>
<evidence type="ECO:0000256" key="2">
    <source>
        <dbReference type="ARBA" id="ARBA00022448"/>
    </source>
</evidence>
<evidence type="ECO:0000256" key="4">
    <source>
        <dbReference type="ARBA" id="ARBA00022692"/>
    </source>
</evidence>
<evidence type="ECO:0000256" key="7">
    <source>
        <dbReference type="SAM" id="Phobius"/>
    </source>
</evidence>
<dbReference type="PANTHER" id="PTHR36838:SF3">
    <property type="entry name" value="TRANSPORTER AUXIN EFFLUX CARRIER EC FAMILY"/>
    <property type="match status" value="1"/>
</dbReference>
<name>A0A931H7K3_9BURK</name>
<proteinExistence type="predicted"/>
<dbReference type="GO" id="GO:0016020">
    <property type="term" value="C:membrane"/>
    <property type="evidence" value="ECO:0007669"/>
    <property type="project" value="UniProtKB-SubCell"/>
</dbReference>
<reference evidence="8" key="1">
    <citation type="submission" date="2020-11" db="EMBL/GenBank/DDBJ databases">
        <title>Bacterial whole genome sequence for Caenimonas sp. DR4.4.</title>
        <authorList>
            <person name="Le V."/>
            <person name="Ko S.-R."/>
            <person name="Ahn C.-Y."/>
            <person name="Oh H.-M."/>
        </authorList>
    </citation>
    <scope>NUCLEOTIDE SEQUENCE</scope>
    <source>
        <strain evidence="8">DR4.4</strain>
    </source>
</reference>
<keyword evidence="6 7" id="KW-0472">Membrane</keyword>
<feature type="transmembrane region" description="Helical" evidence="7">
    <location>
        <begin position="208"/>
        <end position="229"/>
    </location>
</feature>
<evidence type="ECO:0000256" key="6">
    <source>
        <dbReference type="ARBA" id="ARBA00023136"/>
    </source>
</evidence>
<evidence type="ECO:0000256" key="1">
    <source>
        <dbReference type="ARBA" id="ARBA00004141"/>
    </source>
</evidence>
<evidence type="ECO:0000256" key="3">
    <source>
        <dbReference type="ARBA" id="ARBA00022475"/>
    </source>
</evidence>
<protein>
    <submittedName>
        <fullName evidence="8">AEC family transporter</fullName>
    </submittedName>
</protein>
<dbReference type="RefSeq" id="WP_196987906.1">
    <property type="nucleotide sequence ID" value="NZ_JADWYS010000001.1"/>
</dbReference>
<keyword evidence="3" id="KW-1003">Cell membrane</keyword>
<keyword evidence="4 7" id="KW-0812">Transmembrane</keyword>
<feature type="transmembrane region" description="Helical" evidence="7">
    <location>
        <begin position="6"/>
        <end position="24"/>
    </location>
</feature>
<feature type="transmembrane region" description="Helical" evidence="7">
    <location>
        <begin position="93"/>
        <end position="114"/>
    </location>
</feature>
<comment type="subcellular location">
    <subcellularLocation>
        <location evidence="1">Membrane</location>
        <topology evidence="1">Multi-pass membrane protein</topology>
    </subcellularLocation>
</comment>
<dbReference type="Pfam" id="PF03547">
    <property type="entry name" value="Mem_trans"/>
    <property type="match status" value="1"/>
</dbReference>
<feature type="transmembrane region" description="Helical" evidence="7">
    <location>
        <begin position="241"/>
        <end position="274"/>
    </location>
</feature>
<comment type="caution">
    <text evidence="8">The sequence shown here is derived from an EMBL/GenBank/DDBJ whole genome shotgun (WGS) entry which is preliminary data.</text>
</comment>
<organism evidence="8 9">
    <name type="scientific">Caenimonas aquaedulcis</name>
    <dbReference type="NCBI Taxonomy" id="2793270"/>
    <lineage>
        <taxon>Bacteria</taxon>
        <taxon>Pseudomonadati</taxon>
        <taxon>Pseudomonadota</taxon>
        <taxon>Betaproteobacteria</taxon>
        <taxon>Burkholderiales</taxon>
        <taxon>Comamonadaceae</taxon>
        <taxon>Caenimonas</taxon>
    </lineage>
</organism>
<dbReference type="PANTHER" id="PTHR36838">
    <property type="entry name" value="AUXIN EFFLUX CARRIER FAMILY PROTEIN"/>
    <property type="match status" value="1"/>
</dbReference>
<keyword evidence="2" id="KW-0813">Transport</keyword>
<feature type="transmembrane region" description="Helical" evidence="7">
    <location>
        <begin position="36"/>
        <end position="54"/>
    </location>
</feature>
<keyword evidence="5 7" id="KW-1133">Transmembrane helix</keyword>
<feature type="transmembrane region" description="Helical" evidence="7">
    <location>
        <begin position="294"/>
        <end position="315"/>
    </location>
</feature>
<dbReference type="EMBL" id="JADWYS010000001">
    <property type="protein sequence ID" value="MBG9390149.1"/>
    <property type="molecule type" value="Genomic_DNA"/>
</dbReference>